<name>A0A9W6N3W5_9HYPH</name>
<dbReference type="Proteomes" id="UP001143364">
    <property type="component" value="Unassembled WGS sequence"/>
</dbReference>
<dbReference type="AlphaFoldDB" id="A0A9W6N3W5"/>
<dbReference type="EMBL" id="BSFK01000010">
    <property type="protein sequence ID" value="GLK76750.1"/>
    <property type="molecule type" value="Genomic_DNA"/>
</dbReference>
<reference evidence="2" key="1">
    <citation type="journal article" date="2014" name="Int. J. Syst. Evol. Microbiol.">
        <title>Complete genome sequence of Corynebacterium casei LMG S-19264T (=DSM 44701T), isolated from a smear-ripened cheese.</title>
        <authorList>
            <consortium name="US DOE Joint Genome Institute (JGI-PGF)"/>
            <person name="Walter F."/>
            <person name="Albersmeier A."/>
            <person name="Kalinowski J."/>
            <person name="Ruckert C."/>
        </authorList>
    </citation>
    <scope>NUCLEOTIDE SEQUENCE</scope>
    <source>
        <strain evidence="2">VKM B-2555</strain>
    </source>
</reference>
<evidence type="ECO:0000256" key="1">
    <source>
        <dbReference type="SAM" id="SignalP"/>
    </source>
</evidence>
<evidence type="ECO:0000313" key="3">
    <source>
        <dbReference type="Proteomes" id="UP001143364"/>
    </source>
</evidence>
<keyword evidence="1" id="KW-0732">Signal</keyword>
<sequence>MVRARVLGAVLALGVGTAPAGAEIKDYQIARMLNLRTDCQLHALRRVAPKPGEAERFVGECGNATFYPDGIDIACPEPDDEWSCTVETEKKSFPNLDLLRRPQ</sequence>
<dbReference type="RefSeq" id="WP_271204617.1">
    <property type="nucleotide sequence ID" value="NZ_BSFK01000010.1"/>
</dbReference>
<feature type="chain" id="PRO_5040910465" evidence="1">
    <location>
        <begin position="23"/>
        <end position="103"/>
    </location>
</feature>
<proteinExistence type="predicted"/>
<keyword evidence="3" id="KW-1185">Reference proteome</keyword>
<evidence type="ECO:0000313" key="2">
    <source>
        <dbReference type="EMBL" id="GLK76750.1"/>
    </source>
</evidence>
<gene>
    <name evidence="2" type="ORF">GCM10008171_20040</name>
</gene>
<reference evidence="2" key="2">
    <citation type="submission" date="2023-01" db="EMBL/GenBank/DDBJ databases">
        <authorList>
            <person name="Sun Q."/>
            <person name="Evtushenko L."/>
        </authorList>
    </citation>
    <scope>NUCLEOTIDE SEQUENCE</scope>
    <source>
        <strain evidence="2">VKM B-2555</strain>
    </source>
</reference>
<feature type="signal peptide" evidence="1">
    <location>
        <begin position="1"/>
        <end position="22"/>
    </location>
</feature>
<comment type="caution">
    <text evidence="2">The sequence shown here is derived from an EMBL/GenBank/DDBJ whole genome shotgun (WGS) entry which is preliminary data.</text>
</comment>
<protein>
    <submittedName>
        <fullName evidence="2">Uncharacterized protein</fullName>
    </submittedName>
</protein>
<organism evidence="2 3">
    <name type="scientific">Methylopila jiangsuensis</name>
    <dbReference type="NCBI Taxonomy" id="586230"/>
    <lineage>
        <taxon>Bacteria</taxon>
        <taxon>Pseudomonadati</taxon>
        <taxon>Pseudomonadota</taxon>
        <taxon>Alphaproteobacteria</taxon>
        <taxon>Hyphomicrobiales</taxon>
        <taxon>Methylopilaceae</taxon>
        <taxon>Methylopila</taxon>
    </lineage>
</organism>
<accession>A0A9W6N3W5</accession>